<name>A0AAX6GRR9_IRIPA</name>
<dbReference type="PANTHER" id="PTHR31579:SF58">
    <property type="entry name" value="PLANT-SPECIFIC DOMAIN TIGR01615 FAMILY PROTEIN"/>
    <property type="match status" value="1"/>
</dbReference>
<dbReference type="AlphaFoldDB" id="A0AAX6GRR9"/>
<reference evidence="2" key="1">
    <citation type="journal article" date="2023" name="GigaByte">
        <title>Genome assembly of the bearded iris, Iris pallida Lam.</title>
        <authorList>
            <person name="Bruccoleri R.E."/>
            <person name="Oakeley E.J."/>
            <person name="Faust A.M.E."/>
            <person name="Altorfer M."/>
            <person name="Dessus-Babus S."/>
            <person name="Burckhardt D."/>
            <person name="Oertli M."/>
            <person name="Naumann U."/>
            <person name="Petersen F."/>
            <person name="Wong J."/>
        </authorList>
    </citation>
    <scope>NUCLEOTIDE SEQUENCE</scope>
    <source>
        <strain evidence="2">GSM-AAB239-AS_SAM_17_03QT</strain>
    </source>
</reference>
<dbReference type="PANTHER" id="PTHR31579">
    <property type="entry name" value="OS03G0796600 PROTEIN"/>
    <property type="match status" value="1"/>
</dbReference>
<feature type="compositionally biased region" description="Acidic residues" evidence="1">
    <location>
        <begin position="37"/>
        <end position="50"/>
    </location>
</feature>
<sequence>MRAATIEKVEMSKTLSDMEFFDLLEFDQAGYSIDRGNDDDNDDDDEEEGPTESSIAESKTYWEEQRLLLQSALSRSSPTETRLRSDTEEAIARMRSAGTVCSCSKEPCCRDCMLRDVADRLRGAGCDTSVCISKWRRSPDVPSGTILSMPDFGEHRYVDAVEAQNGGKSPSSRVVIELNLRAEFEMARGNGEYNSLVSRLPEMFVGKPERLRRVIKIMCSAAKRCMKENKMHIAPWRKHKYMLAKWFSASCERMLPPPPCQPQLIPTMGYTDRQAPTRPRASMLTFDLRCAAVEVVR</sequence>
<comment type="caution">
    <text evidence="2">The sequence shown here is derived from an EMBL/GenBank/DDBJ whole genome shotgun (WGS) entry which is preliminary data.</text>
</comment>
<dbReference type="Proteomes" id="UP001140949">
    <property type="component" value="Unassembled WGS sequence"/>
</dbReference>
<evidence type="ECO:0000313" key="2">
    <source>
        <dbReference type="EMBL" id="KAJ6830961.1"/>
    </source>
</evidence>
<keyword evidence="3" id="KW-1185">Reference proteome</keyword>
<organism evidence="2 3">
    <name type="scientific">Iris pallida</name>
    <name type="common">Sweet iris</name>
    <dbReference type="NCBI Taxonomy" id="29817"/>
    <lineage>
        <taxon>Eukaryota</taxon>
        <taxon>Viridiplantae</taxon>
        <taxon>Streptophyta</taxon>
        <taxon>Embryophyta</taxon>
        <taxon>Tracheophyta</taxon>
        <taxon>Spermatophyta</taxon>
        <taxon>Magnoliopsida</taxon>
        <taxon>Liliopsida</taxon>
        <taxon>Asparagales</taxon>
        <taxon>Iridaceae</taxon>
        <taxon>Iridoideae</taxon>
        <taxon>Irideae</taxon>
        <taxon>Iris</taxon>
    </lineage>
</organism>
<evidence type="ECO:0008006" key="4">
    <source>
        <dbReference type="Google" id="ProtNLM"/>
    </source>
</evidence>
<gene>
    <name evidence="2" type="ORF">M6B38_351720</name>
</gene>
<evidence type="ECO:0000313" key="3">
    <source>
        <dbReference type="Proteomes" id="UP001140949"/>
    </source>
</evidence>
<dbReference type="InterPro" id="IPR006502">
    <property type="entry name" value="PDDEXK-like"/>
</dbReference>
<evidence type="ECO:0000256" key="1">
    <source>
        <dbReference type="SAM" id="MobiDB-lite"/>
    </source>
</evidence>
<reference evidence="2" key="2">
    <citation type="submission" date="2023-04" db="EMBL/GenBank/DDBJ databases">
        <authorList>
            <person name="Bruccoleri R.E."/>
            <person name="Oakeley E.J."/>
            <person name="Faust A.-M."/>
            <person name="Dessus-Babus S."/>
            <person name="Altorfer M."/>
            <person name="Burckhardt D."/>
            <person name="Oertli M."/>
            <person name="Naumann U."/>
            <person name="Petersen F."/>
            <person name="Wong J."/>
        </authorList>
    </citation>
    <scope>NUCLEOTIDE SEQUENCE</scope>
    <source>
        <strain evidence="2">GSM-AAB239-AS_SAM_17_03QT</strain>
        <tissue evidence="2">Leaf</tissue>
    </source>
</reference>
<dbReference type="NCBIfam" id="TIGR01615">
    <property type="entry name" value="A_thal_3542"/>
    <property type="match status" value="1"/>
</dbReference>
<accession>A0AAX6GRR9</accession>
<dbReference type="Pfam" id="PF04720">
    <property type="entry name" value="PDDEXK_6"/>
    <property type="match status" value="1"/>
</dbReference>
<feature type="region of interest" description="Disordered" evidence="1">
    <location>
        <begin position="32"/>
        <end position="57"/>
    </location>
</feature>
<protein>
    <recommendedName>
        <fullName evidence="4">Plant-specific domain TIGR01615 family protein</fullName>
    </recommendedName>
</protein>
<dbReference type="EMBL" id="JANAVB010017194">
    <property type="protein sequence ID" value="KAJ6830961.1"/>
    <property type="molecule type" value="Genomic_DNA"/>
</dbReference>
<proteinExistence type="predicted"/>